<organism evidence="1">
    <name type="scientific">Streptomyces tabacisoli</name>
    <dbReference type="NCBI Taxonomy" id="3156398"/>
    <lineage>
        <taxon>Bacteria</taxon>
        <taxon>Bacillati</taxon>
        <taxon>Actinomycetota</taxon>
        <taxon>Actinomycetes</taxon>
        <taxon>Kitasatosporales</taxon>
        <taxon>Streptomycetaceae</taxon>
        <taxon>Streptomyces</taxon>
    </lineage>
</organism>
<keyword evidence="1" id="KW-0645">Protease</keyword>
<accession>A0AAU8IM68</accession>
<evidence type="ECO:0000313" key="1">
    <source>
        <dbReference type="EMBL" id="XCJ69047.1"/>
    </source>
</evidence>
<protein>
    <submittedName>
        <fullName evidence="1">Serine protease</fullName>
    </submittedName>
</protein>
<dbReference type="Pfam" id="PF13365">
    <property type="entry name" value="Trypsin_2"/>
    <property type="match status" value="1"/>
</dbReference>
<dbReference type="KEGG" id="stac:ABII15_03305"/>
<sequence length="561" mass="60072">MTPDQRPDRPWRVRIDDRHGGPCGAGVLLDDRSVLTCAHVVQQADAHPGAGPAAFLRVRSAVAAPEWRRTARVVEDVWAFEDGSRRGDVALLRLDEPVGHACPTELWKVPISGGQVRVYGFPAFEPYGIGVDAELAGSGGRAGEWGLLNRVHEGRPWIQPGYSGAGVMALDGAFAGQVVGIVVADYVDENGRAAWMVPVETMQTYLGRRITPYVRGVGIEVPSRGDPAADLDDPLQLALTRELARLLTSGWAGVALVATGRRTGPGSSWLVRLTETSRAPGPDGGAPRGTALPFGAVDAAYDARGRTPGEVCAYLAHRFGFDPGARDPAALVHRLLRRRPPPFVIVDGIDGAGDPHRLLADLLIPLARDARTRGLRLVLGVEGDPPDDLPYQVHLDPTPLPGTAAPRPVTVDRAREAVARLARAEAEALLLERTTARRFLAPPRLPHGRAPRLTVRLAVARATFPHAEIAAIEARAVAAATDVDAYLTEVRAMDAAHEDLTVRLELYRALAEEHFGASDRELGALFTAAHSALRTAPVDLAAAGRRVPRYIAAVNRRIAEG</sequence>
<reference evidence="1" key="1">
    <citation type="submission" date="2024-06" db="EMBL/GenBank/DDBJ databases">
        <title>Streptomyces sp. strain HUAS MG91 genome sequences.</title>
        <authorList>
            <person name="Mo P."/>
        </authorList>
    </citation>
    <scope>NUCLEOTIDE SEQUENCE</scope>
    <source>
        <strain evidence="1">HUAS MG91</strain>
    </source>
</reference>
<dbReference type="InterPro" id="IPR009003">
    <property type="entry name" value="Peptidase_S1_PA"/>
</dbReference>
<dbReference type="Gene3D" id="2.40.10.10">
    <property type="entry name" value="Trypsin-like serine proteases"/>
    <property type="match status" value="2"/>
</dbReference>
<name>A0AAU8IM68_9ACTN</name>
<dbReference type="AlphaFoldDB" id="A0AAU8IM68"/>
<gene>
    <name evidence="1" type="ORF">ABII15_03305</name>
</gene>
<dbReference type="InterPro" id="IPR043504">
    <property type="entry name" value="Peptidase_S1_PA_chymotrypsin"/>
</dbReference>
<dbReference type="SUPFAM" id="SSF50494">
    <property type="entry name" value="Trypsin-like serine proteases"/>
    <property type="match status" value="1"/>
</dbReference>
<proteinExistence type="predicted"/>
<dbReference type="RefSeq" id="WP_353940732.1">
    <property type="nucleotide sequence ID" value="NZ_CP159534.1"/>
</dbReference>
<keyword evidence="1" id="KW-0378">Hydrolase</keyword>
<dbReference type="EMBL" id="CP159534">
    <property type="protein sequence ID" value="XCJ69047.1"/>
    <property type="molecule type" value="Genomic_DNA"/>
</dbReference>
<dbReference type="GO" id="GO:0006508">
    <property type="term" value="P:proteolysis"/>
    <property type="evidence" value="ECO:0007669"/>
    <property type="project" value="UniProtKB-KW"/>
</dbReference>
<dbReference type="GO" id="GO:0008233">
    <property type="term" value="F:peptidase activity"/>
    <property type="evidence" value="ECO:0007669"/>
    <property type="project" value="UniProtKB-KW"/>
</dbReference>